<dbReference type="InterPro" id="IPR050930">
    <property type="entry name" value="MFS_Vesicular_Transporter"/>
</dbReference>
<keyword evidence="4 6" id="KW-1133">Transmembrane helix</keyword>
<evidence type="ECO:0000313" key="8">
    <source>
        <dbReference type="EMBL" id="KJZ74937.1"/>
    </source>
</evidence>
<feature type="transmembrane region" description="Helical" evidence="6">
    <location>
        <begin position="140"/>
        <end position="156"/>
    </location>
</feature>
<gene>
    <name evidence="8" type="ORF">HIM_05668</name>
</gene>
<dbReference type="EMBL" id="KQ030521">
    <property type="protein sequence ID" value="KJZ74937.1"/>
    <property type="molecule type" value="Genomic_DNA"/>
</dbReference>
<evidence type="ECO:0000256" key="3">
    <source>
        <dbReference type="ARBA" id="ARBA00022692"/>
    </source>
</evidence>
<keyword evidence="2" id="KW-0813">Transport</keyword>
<sequence>MAILARNHGSAENQSSRRLSSFRPLLLKHRSSNSLILAVVCAAVFTDIYLYGILVPVLPFSLTERIGISQDQVTKWNGILLALYNVGLCIGSPVVGFYADYTSSRRLPFLVGLLALAAATLLLCLSNSTALFAIGRTLQGVSAAICWAVGLALLADTFKDRIGWATGWVNWAMTAAFLFSPIIGGIVYEKAGYYAVYYMGFALIACDIALRLVMIEKKVARRWEAEAAVNDTETTTTPETHADQIQENKAACDGLQALG</sequence>
<proteinExistence type="predicted"/>
<comment type="subcellular location">
    <subcellularLocation>
        <location evidence="1">Membrane</location>
        <topology evidence="1">Multi-pass membrane protein</topology>
    </subcellularLocation>
</comment>
<dbReference type="GO" id="GO:0016020">
    <property type="term" value="C:membrane"/>
    <property type="evidence" value="ECO:0007669"/>
    <property type="project" value="UniProtKB-SubCell"/>
</dbReference>
<name>A0A0F8A003_9HYPO</name>
<feature type="transmembrane region" description="Helical" evidence="6">
    <location>
        <begin position="35"/>
        <end position="58"/>
    </location>
</feature>
<dbReference type="PROSITE" id="PS50850">
    <property type="entry name" value="MFS"/>
    <property type="match status" value="1"/>
</dbReference>
<reference evidence="8 9" key="1">
    <citation type="journal article" date="2014" name="Genome Biol. Evol.">
        <title>Comparative genomics and transcriptomics analyses reveal divergent lifestyle features of nematode endoparasitic fungus Hirsutella minnesotensis.</title>
        <authorList>
            <person name="Lai Y."/>
            <person name="Liu K."/>
            <person name="Zhang X."/>
            <person name="Zhang X."/>
            <person name="Li K."/>
            <person name="Wang N."/>
            <person name="Shu C."/>
            <person name="Wu Y."/>
            <person name="Wang C."/>
            <person name="Bushley K.E."/>
            <person name="Xiang M."/>
            <person name="Liu X."/>
        </authorList>
    </citation>
    <scope>NUCLEOTIDE SEQUENCE [LARGE SCALE GENOMIC DNA]</scope>
    <source>
        <strain evidence="8 9">3608</strain>
    </source>
</reference>
<organism evidence="8 9">
    <name type="scientific">Hirsutella minnesotensis 3608</name>
    <dbReference type="NCBI Taxonomy" id="1043627"/>
    <lineage>
        <taxon>Eukaryota</taxon>
        <taxon>Fungi</taxon>
        <taxon>Dikarya</taxon>
        <taxon>Ascomycota</taxon>
        <taxon>Pezizomycotina</taxon>
        <taxon>Sordariomycetes</taxon>
        <taxon>Hypocreomycetidae</taxon>
        <taxon>Hypocreales</taxon>
        <taxon>Ophiocordycipitaceae</taxon>
        <taxon>Hirsutella</taxon>
    </lineage>
</organism>
<feature type="transmembrane region" description="Helical" evidence="6">
    <location>
        <begin position="78"/>
        <end position="98"/>
    </location>
</feature>
<dbReference type="GO" id="GO:0022857">
    <property type="term" value="F:transmembrane transporter activity"/>
    <property type="evidence" value="ECO:0007669"/>
    <property type="project" value="InterPro"/>
</dbReference>
<dbReference type="Pfam" id="PF07690">
    <property type="entry name" value="MFS_1"/>
    <property type="match status" value="1"/>
</dbReference>
<evidence type="ECO:0000259" key="7">
    <source>
        <dbReference type="PROSITE" id="PS50850"/>
    </source>
</evidence>
<dbReference type="AlphaFoldDB" id="A0A0F8A003"/>
<evidence type="ECO:0000256" key="1">
    <source>
        <dbReference type="ARBA" id="ARBA00004141"/>
    </source>
</evidence>
<dbReference type="Gene3D" id="1.20.1250.20">
    <property type="entry name" value="MFS general substrate transporter like domains"/>
    <property type="match status" value="1"/>
</dbReference>
<feature type="transmembrane region" description="Helical" evidence="6">
    <location>
        <begin position="110"/>
        <end position="134"/>
    </location>
</feature>
<feature type="transmembrane region" description="Helical" evidence="6">
    <location>
        <begin position="194"/>
        <end position="213"/>
    </location>
</feature>
<dbReference type="OrthoDB" id="5086884at2759"/>
<evidence type="ECO:0000256" key="5">
    <source>
        <dbReference type="ARBA" id="ARBA00023136"/>
    </source>
</evidence>
<evidence type="ECO:0000256" key="6">
    <source>
        <dbReference type="SAM" id="Phobius"/>
    </source>
</evidence>
<dbReference type="Proteomes" id="UP000054481">
    <property type="component" value="Unassembled WGS sequence"/>
</dbReference>
<dbReference type="InterPro" id="IPR036259">
    <property type="entry name" value="MFS_trans_sf"/>
</dbReference>
<dbReference type="InterPro" id="IPR020846">
    <property type="entry name" value="MFS_dom"/>
</dbReference>
<dbReference type="SUPFAM" id="SSF103473">
    <property type="entry name" value="MFS general substrate transporter"/>
    <property type="match status" value="1"/>
</dbReference>
<evidence type="ECO:0000256" key="2">
    <source>
        <dbReference type="ARBA" id="ARBA00022448"/>
    </source>
</evidence>
<protein>
    <recommendedName>
        <fullName evidence="7">Major facilitator superfamily (MFS) profile domain-containing protein</fullName>
    </recommendedName>
</protein>
<accession>A0A0F8A003</accession>
<dbReference type="InterPro" id="IPR011701">
    <property type="entry name" value="MFS"/>
</dbReference>
<dbReference type="PANTHER" id="PTHR23506">
    <property type="entry name" value="GH10249P"/>
    <property type="match status" value="1"/>
</dbReference>
<keyword evidence="5 6" id="KW-0472">Membrane</keyword>
<evidence type="ECO:0000256" key="4">
    <source>
        <dbReference type="ARBA" id="ARBA00022989"/>
    </source>
</evidence>
<keyword evidence="3 6" id="KW-0812">Transmembrane</keyword>
<feature type="domain" description="Major facilitator superfamily (MFS) profile" evidence="7">
    <location>
        <begin position="36"/>
        <end position="259"/>
    </location>
</feature>
<keyword evidence="9" id="KW-1185">Reference proteome</keyword>
<evidence type="ECO:0000313" key="9">
    <source>
        <dbReference type="Proteomes" id="UP000054481"/>
    </source>
</evidence>
<dbReference type="PANTHER" id="PTHR23506:SF23">
    <property type="entry name" value="GH10249P"/>
    <property type="match status" value="1"/>
</dbReference>
<feature type="transmembrane region" description="Helical" evidence="6">
    <location>
        <begin position="168"/>
        <end position="188"/>
    </location>
</feature>